<evidence type="ECO:0000256" key="2">
    <source>
        <dbReference type="ARBA" id="ARBA00022801"/>
    </source>
</evidence>
<comment type="caution">
    <text evidence="3">The sequence shown here is derived from an EMBL/GenBank/DDBJ whole genome shotgun (WGS) entry which is preliminary data.</text>
</comment>
<dbReference type="SUPFAM" id="SSF54637">
    <property type="entry name" value="Thioesterase/thiol ester dehydrase-isomerase"/>
    <property type="match status" value="1"/>
</dbReference>
<evidence type="ECO:0000313" key="4">
    <source>
        <dbReference type="Proteomes" id="UP001277761"/>
    </source>
</evidence>
<proteinExistence type="inferred from homology"/>
<dbReference type="Proteomes" id="UP001277761">
    <property type="component" value="Unassembled WGS sequence"/>
</dbReference>
<accession>A0ABU4VJ75</accession>
<dbReference type="Pfam" id="PF13279">
    <property type="entry name" value="4HBT_2"/>
    <property type="match status" value="1"/>
</dbReference>
<dbReference type="EMBL" id="JAXAVX010000004">
    <property type="protein sequence ID" value="MDX8151899.1"/>
    <property type="molecule type" value="Genomic_DNA"/>
</dbReference>
<name>A0ABU4VJ75_9ACTN</name>
<evidence type="ECO:0000256" key="1">
    <source>
        <dbReference type="ARBA" id="ARBA00005953"/>
    </source>
</evidence>
<dbReference type="PANTHER" id="PTHR31793:SF27">
    <property type="entry name" value="NOVEL THIOESTERASE SUPERFAMILY DOMAIN AND SAPOSIN A-TYPE DOMAIN CONTAINING PROTEIN (0610012H03RIK)"/>
    <property type="match status" value="1"/>
</dbReference>
<dbReference type="PANTHER" id="PTHR31793">
    <property type="entry name" value="4-HYDROXYBENZOYL-COA THIOESTERASE FAMILY MEMBER"/>
    <property type="match status" value="1"/>
</dbReference>
<organism evidence="3 4">
    <name type="scientific">Patulibacter brassicae</name>
    <dbReference type="NCBI Taxonomy" id="1705717"/>
    <lineage>
        <taxon>Bacteria</taxon>
        <taxon>Bacillati</taxon>
        <taxon>Actinomycetota</taxon>
        <taxon>Thermoleophilia</taxon>
        <taxon>Solirubrobacterales</taxon>
        <taxon>Patulibacteraceae</taxon>
        <taxon>Patulibacter</taxon>
    </lineage>
</organism>
<protein>
    <submittedName>
        <fullName evidence="3">Thioesterase family protein</fullName>
        <ecNumber evidence="3">3.1.2.-</ecNumber>
    </submittedName>
</protein>
<keyword evidence="2 3" id="KW-0378">Hydrolase</keyword>
<dbReference type="EC" id="3.1.2.-" evidence="3"/>
<dbReference type="Gene3D" id="3.10.129.10">
    <property type="entry name" value="Hotdog Thioesterase"/>
    <property type="match status" value="1"/>
</dbReference>
<dbReference type="InterPro" id="IPR050563">
    <property type="entry name" value="4-hydroxybenzoyl-CoA_TE"/>
</dbReference>
<gene>
    <name evidence="3" type="ORF">SK069_09875</name>
</gene>
<evidence type="ECO:0000313" key="3">
    <source>
        <dbReference type="EMBL" id="MDX8151899.1"/>
    </source>
</evidence>
<dbReference type="CDD" id="cd00586">
    <property type="entry name" value="4HBT"/>
    <property type="match status" value="1"/>
</dbReference>
<dbReference type="InterPro" id="IPR029069">
    <property type="entry name" value="HotDog_dom_sf"/>
</dbReference>
<reference evidence="3 4" key="1">
    <citation type="submission" date="2023-11" db="EMBL/GenBank/DDBJ databases">
        <authorList>
            <person name="Xu M."/>
            <person name="Jiang T."/>
        </authorList>
    </citation>
    <scope>NUCLEOTIDE SEQUENCE [LARGE SCALE GENOMIC DNA]</scope>
    <source>
        <strain evidence="3 4">SD</strain>
    </source>
</reference>
<keyword evidence="4" id="KW-1185">Reference proteome</keyword>
<comment type="similarity">
    <text evidence="1">Belongs to the 4-hydroxybenzoyl-CoA thioesterase family.</text>
</comment>
<dbReference type="RefSeq" id="WP_319954054.1">
    <property type="nucleotide sequence ID" value="NZ_JAXAVX010000004.1"/>
</dbReference>
<dbReference type="GO" id="GO:0016787">
    <property type="term" value="F:hydrolase activity"/>
    <property type="evidence" value="ECO:0007669"/>
    <property type="project" value="UniProtKB-KW"/>
</dbReference>
<sequence>MSDAGAAAPVPADFPVLHPITTRWKDNDVYGHVNNVEYYSFFDSAINTTLIRDGGLDIERGAVIGVCAESRCRYHASVSFPGTVRCGVRVDRLGRSSVTYGLGLFDEEDRLVAEGSFVHVFVDRDERRPTPIPDRLRSALAALVVAS</sequence>